<sequence>MLLWLGSGQWAWKLQSCSMAAALPKMKSTAPLECRVGQGMPEVEWSYLNSIARTIFEFLRIAVTAFGFLQLLSSVFVVVEESFALELMTYNSDLRLCTENW</sequence>
<keyword evidence="2" id="KW-1185">Reference proteome</keyword>
<comment type="caution">
    <text evidence="1">The sequence shown here is derived from an EMBL/GenBank/DDBJ whole genome shotgun (WGS) entry which is preliminary data.</text>
</comment>
<organism evidence="1 2">
    <name type="scientific">Panicum virgatum</name>
    <name type="common">Blackwell switchgrass</name>
    <dbReference type="NCBI Taxonomy" id="38727"/>
    <lineage>
        <taxon>Eukaryota</taxon>
        <taxon>Viridiplantae</taxon>
        <taxon>Streptophyta</taxon>
        <taxon>Embryophyta</taxon>
        <taxon>Tracheophyta</taxon>
        <taxon>Spermatophyta</taxon>
        <taxon>Magnoliopsida</taxon>
        <taxon>Liliopsida</taxon>
        <taxon>Poales</taxon>
        <taxon>Poaceae</taxon>
        <taxon>PACMAD clade</taxon>
        <taxon>Panicoideae</taxon>
        <taxon>Panicodae</taxon>
        <taxon>Paniceae</taxon>
        <taxon>Panicinae</taxon>
        <taxon>Panicum</taxon>
        <taxon>Panicum sect. Hiantes</taxon>
    </lineage>
</organism>
<dbReference type="EMBL" id="CM029051">
    <property type="protein sequence ID" value="KAG2562360.1"/>
    <property type="molecule type" value="Genomic_DNA"/>
</dbReference>
<name>A0A8T0PL62_PANVG</name>
<gene>
    <name evidence="1" type="ORF">PVAP13_8KG257801</name>
</gene>
<evidence type="ECO:0000313" key="1">
    <source>
        <dbReference type="EMBL" id="KAG2562360.1"/>
    </source>
</evidence>
<accession>A0A8T0PL62</accession>
<dbReference type="Proteomes" id="UP000823388">
    <property type="component" value="Chromosome 8K"/>
</dbReference>
<protein>
    <submittedName>
        <fullName evidence="1">Uncharacterized protein</fullName>
    </submittedName>
</protein>
<dbReference type="AlphaFoldDB" id="A0A8T0PL62"/>
<evidence type="ECO:0000313" key="2">
    <source>
        <dbReference type="Proteomes" id="UP000823388"/>
    </source>
</evidence>
<proteinExistence type="predicted"/>
<reference evidence="1" key="1">
    <citation type="submission" date="2020-05" db="EMBL/GenBank/DDBJ databases">
        <title>WGS assembly of Panicum virgatum.</title>
        <authorList>
            <person name="Lovell J.T."/>
            <person name="Jenkins J."/>
            <person name="Shu S."/>
            <person name="Juenger T.E."/>
            <person name="Schmutz J."/>
        </authorList>
    </citation>
    <scope>NUCLEOTIDE SEQUENCE</scope>
    <source>
        <strain evidence="1">AP13</strain>
    </source>
</reference>